<dbReference type="InterPro" id="IPR005467">
    <property type="entry name" value="His_kinase_dom"/>
</dbReference>
<evidence type="ECO:0000313" key="5">
    <source>
        <dbReference type="Proteomes" id="UP000234752"/>
    </source>
</evidence>
<dbReference type="Gene3D" id="3.30.450.20">
    <property type="entry name" value="PAS domain"/>
    <property type="match status" value="1"/>
</dbReference>
<protein>
    <recommendedName>
        <fullName evidence="2">histidine kinase</fullName>
        <ecNumber evidence="2">2.7.13.3</ecNumber>
    </recommendedName>
</protein>
<evidence type="ECO:0000313" key="4">
    <source>
        <dbReference type="EMBL" id="AUN33374.1"/>
    </source>
</evidence>
<keyword evidence="4" id="KW-0808">Transferase</keyword>
<dbReference type="AlphaFoldDB" id="A0A2K9NJW1"/>
<dbReference type="InterPro" id="IPR003594">
    <property type="entry name" value="HATPase_dom"/>
</dbReference>
<dbReference type="SUPFAM" id="SSF55874">
    <property type="entry name" value="ATPase domain of HSP90 chaperone/DNA topoisomerase II/histidine kinase"/>
    <property type="match status" value="1"/>
</dbReference>
<keyword evidence="4" id="KW-0418">Kinase</keyword>
<keyword evidence="4" id="KW-0614">Plasmid</keyword>
<dbReference type="EMBL" id="CP025613">
    <property type="protein sequence ID" value="AUN33374.1"/>
    <property type="molecule type" value="Genomic_DNA"/>
</dbReference>
<dbReference type="CDD" id="cd00082">
    <property type="entry name" value="HisKA"/>
    <property type="match status" value="1"/>
</dbReference>
<dbReference type="SUPFAM" id="SSF52172">
    <property type="entry name" value="CheY-like"/>
    <property type="match status" value="1"/>
</dbReference>
<gene>
    <name evidence="4" type="ORF">C0V82_23705</name>
</gene>
<organism evidence="4 5">
    <name type="scientific">Niveispirillum cyanobacteriorum</name>
    <dbReference type="NCBI Taxonomy" id="1612173"/>
    <lineage>
        <taxon>Bacteria</taxon>
        <taxon>Pseudomonadati</taxon>
        <taxon>Pseudomonadota</taxon>
        <taxon>Alphaproteobacteria</taxon>
        <taxon>Rhodospirillales</taxon>
        <taxon>Azospirillaceae</taxon>
        <taxon>Niveispirillum</taxon>
    </lineage>
</organism>
<dbReference type="SMART" id="SM00448">
    <property type="entry name" value="REC"/>
    <property type="match status" value="1"/>
</dbReference>
<dbReference type="KEGG" id="ncb:C0V82_23705"/>
<evidence type="ECO:0000256" key="3">
    <source>
        <dbReference type="ARBA" id="ARBA00022553"/>
    </source>
</evidence>
<dbReference type="SMART" id="SM00388">
    <property type="entry name" value="HisKA"/>
    <property type="match status" value="1"/>
</dbReference>
<keyword evidence="5" id="KW-1185">Reference proteome</keyword>
<dbReference type="CDD" id="cd00130">
    <property type="entry name" value="PAS"/>
    <property type="match status" value="1"/>
</dbReference>
<dbReference type="InterPro" id="IPR001789">
    <property type="entry name" value="Sig_transdc_resp-reg_receiver"/>
</dbReference>
<name>A0A2K9NJW1_9PROT</name>
<sequence length="538" mass="58295">MMARLLPIFRGKPDLTGTMQHLTADSLAGERHLRVLIESVHDYAIYMVDPNGIVVSWNGGAQRFKGYRASEIIGQHFSRFFRAEDVRDGLPARVLATALTEGRFEAEGWRVRKDGGHFWASVVVEPVRDDDGTLIGFAKVTRDITERRQAQQALEEAREALFQAQKLETVGRLTGSVAHDFNNLLQVIGNSLELVSARLPPDLPDVQRHMATARSALETAGAVTQRLLAFARRQPLQPEAVDLNALARGMADLVRRSVGEDVLLRLDLTDDICSAWADPHQVESGILNLAVNARDAMPNGGTLTIATRMRHIDRAAAAANEVEEGEYASLSVADTGIGMSAEVLARAVEPFFTTKPVGHGTGLGLSQLYGFARQSGGFLTLDSREGYGTKVTLLLPCHTESAAEPAVEKGPAAEPEAPSSIYRLLLVEDEVLIRLVLAEALEEQGHVVHQAGNADAALDILSDHPDIQFLVTDVGLPGTNGRQLAELALGRWPGLKVLFLTGYIDRADTSRLPPGTQMLTKPTSIDALLAKLRQMAAG</sequence>
<dbReference type="InterPro" id="IPR035965">
    <property type="entry name" value="PAS-like_dom_sf"/>
</dbReference>
<dbReference type="InterPro" id="IPR003661">
    <property type="entry name" value="HisK_dim/P_dom"/>
</dbReference>
<proteinExistence type="predicted"/>
<dbReference type="PROSITE" id="PS50112">
    <property type="entry name" value="PAS"/>
    <property type="match status" value="1"/>
</dbReference>
<evidence type="ECO:0000256" key="1">
    <source>
        <dbReference type="ARBA" id="ARBA00000085"/>
    </source>
</evidence>
<dbReference type="InterPro" id="IPR036890">
    <property type="entry name" value="HATPase_C_sf"/>
</dbReference>
<dbReference type="Gene3D" id="3.30.565.10">
    <property type="entry name" value="Histidine kinase-like ATPase, C-terminal domain"/>
    <property type="match status" value="1"/>
</dbReference>
<dbReference type="PANTHER" id="PTHR43065:SF49">
    <property type="entry name" value="HISTIDINE KINASE"/>
    <property type="match status" value="1"/>
</dbReference>
<comment type="catalytic activity">
    <reaction evidence="1">
        <text>ATP + protein L-histidine = ADP + protein N-phospho-L-histidine.</text>
        <dbReference type="EC" id="2.7.13.3"/>
    </reaction>
</comment>
<dbReference type="Gene3D" id="1.10.287.130">
    <property type="match status" value="1"/>
</dbReference>
<dbReference type="SMART" id="SM00086">
    <property type="entry name" value="PAC"/>
    <property type="match status" value="1"/>
</dbReference>
<dbReference type="InterPro" id="IPR000014">
    <property type="entry name" value="PAS"/>
</dbReference>
<dbReference type="PROSITE" id="PS50113">
    <property type="entry name" value="PAC"/>
    <property type="match status" value="1"/>
</dbReference>
<dbReference type="InterPro" id="IPR036097">
    <property type="entry name" value="HisK_dim/P_sf"/>
</dbReference>
<reference evidence="4 5" key="1">
    <citation type="submission" date="2017-12" db="EMBL/GenBank/DDBJ databases">
        <title>Genomes of bacteria within cyanobacterial aggregates.</title>
        <authorList>
            <person name="Cai H."/>
        </authorList>
    </citation>
    <scope>NUCLEOTIDE SEQUENCE [LARGE SCALE GENOMIC DNA]</scope>
    <source>
        <strain evidence="4 5">TH16</strain>
        <plasmid evidence="4 5">unnamed1</plasmid>
    </source>
</reference>
<dbReference type="SUPFAM" id="SSF47384">
    <property type="entry name" value="Homodimeric domain of signal transducing histidine kinase"/>
    <property type="match status" value="1"/>
</dbReference>
<accession>A0A2K9NJW1</accession>
<dbReference type="Pfam" id="PF00072">
    <property type="entry name" value="Response_reg"/>
    <property type="match status" value="1"/>
</dbReference>
<dbReference type="PROSITE" id="PS50110">
    <property type="entry name" value="RESPONSE_REGULATORY"/>
    <property type="match status" value="1"/>
</dbReference>
<keyword evidence="3" id="KW-0597">Phosphoprotein</keyword>
<dbReference type="PANTHER" id="PTHR43065">
    <property type="entry name" value="SENSOR HISTIDINE KINASE"/>
    <property type="match status" value="1"/>
</dbReference>
<dbReference type="SMART" id="SM00091">
    <property type="entry name" value="PAS"/>
    <property type="match status" value="1"/>
</dbReference>
<dbReference type="NCBIfam" id="TIGR00229">
    <property type="entry name" value="sensory_box"/>
    <property type="match status" value="1"/>
</dbReference>
<dbReference type="PROSITE" id="PS50109">
    <property type="entry name" value="HIS_KIN"/>
    <property type="match status" value="1"/>
</dbReference>
<dbReference type="SUPFAM" id="SSF55785">
    <property type="entry name" value="PYP-like sensor domain (PAS domain)"/>
    <property type="match status" value="1"/>
</dbReference>
<dbReference type="InterPro" id="IPR011006">
    <property type="entry name" value="CheY-like_superfamily"/>
</dbReference>
<dbReference type="Pfam" id="PF02518">
    <property type="entry name" value="HATPase_c"/>
    <property type="match status" value="1"/>
</dbReference>
<dbReference type="EC" id="2.7.13.3" evidence="2"/>
<dbReference type="InterPro" id="IPR000700">
    <property type="entry name" value="PAS-assoc_C"/>
</dbReference>
<dbReference type="SMART" id="SM00387">
    <property type="entry name" value="HATPase_c"/>
    <property type="match status" value="1"/>
</dbReference>
<dbReference type="Proteomes" id="UP000234752">
    <property type="component" value="Plasmid unnamed1"/>
</dbReference>
<dbReference type="InterPro" id="IPR004358">
    <property type="entry name" value="Sig_transdc_His_kin-like_C"/>
</dbReference>
<dbReference type="InterPro" id="IPR001610">
    <property type="entry name" value="PAC"/>
</dbReference>
<dbReference type="Gene3D" id="3.40.50.2300">
    <property type="match status" value="1"/>
</dbReference>
<dbReference type="PRINTS" id="PR00344">
    <property type="entry name" value="BCTRLSENSOR"/>
</dbReference>
<dbReference type="Pfam" id="PF13426">
    <property type="entry name" value="PAS_9"/>
    <property type="match status" value="1"/>
</dbReference>
<geneLocation type="plasmid" evidence="4 5">
    <name>unnamed1</name>
</geneLocation>
<dbReference type="GO" id="GO:0000155">
    <property type="term" value="F:phosphorelay sensor kinase activity"/>
    <property type="evidence" value="ECO:0007669"/>
    <property type="project" value="InterPro"/>
</dbReference>
<evidence type="ECO:0000256" key="2">
    <source>
        <dbReference type="ARBA" id="ARBA00012438"/>
    </source>
</evidence>